<dbReference type="InterPro" id="IPR055346">
    <property type="entry name" value="Fe-S_cluster_assembly_SufBD"/>
</dbReference>
<dbReference type="Pfam" id="PF19295">
    <property type="entry name" value="SufBD_N"/>
    <property type="match status" value="1"/>
</dbReference>
<proteinExistence type="inferred from homology"/>
<dbReference type="Proteomes" id="UP001163739">
    <property type="component" value="Chromosome"/>
</dbReference>
<name>A0ABY6N029_9ALTE</name>
<dbReference type="PANTHER" id="PTHR43575:SF1">
    <property type="entry name" value="PROTEIN ABCI7, CHLOROPLASTIC"/>
    <property type="match status" value="1"/>
</dbReference>
<dbReference type="NCBIfam" id="TIGR01981">
    <property type="entry name" value="sufD"/>
    <property type="match status" value="1"/>
</dbReference>
<dbReference type="Pfam" id="PF01458">
    <property type="entry name" value="SUFBD_core"/>
    <property type="match status" value="1"/>
</dbReference>
<evidence type="ECO:0000313" key="5">
    <source>
        <dbReference type="Proteomes" id="UP001163739"/>
    </source>
</evidence>
<evidence type="ECO:0000259" key="2">
    <source>
        <dbReference type="Pfam" id="PF01458"/>
    </source>
</evidence>
<protein>
    <submittedName>
        <fullName evidence="4">Fe-S cluster assembly protein SufD</fullName>
    </submittedName>
</protein>
<dbReference type="PANTHER" id="PTHR43575">
    <property type="entry name" value="PROTEIN ABCI7, CHLOROPLASTIC"/>
    <property type="match status" value="1"/>
</dbReference>
<dbReference type="EMBL" id="CP100390">
    <property type="protein sequence ID" value="UZE95450.1"/>
    <property type="molecule type" value="Genomic_DNA"/>
</dbReference>
<feature type="domain" description="SUF system FeS cluster assembly SufBD core" evidence="2">
    <location>
        <begin position="182"/>
        <end position="410"/>
    </location>
</feature>
<dbReference type="InterPro" id="IPR000825">
    <property type="entry name" value="SUF_FeS_clus_asmbl_SufBD_core"/>
</dbReference>
<feature type="domain" description="SUF system FeS cluster assembly SufBD N-terminal" evidence="3">
    <location>
        <begin position="26"/>
        <end position="176"/>
    </location>
</feature>
<evidence type="ECO:0000259" key="3">
    <source>
        <dbReference type="Pfam" id="PF19295"/>
    </source>
</evidence>
<dbReference type="RefSeq" id="WP_265046939.1">
    <property type="nucleotide sequence ID" value="NZ_CP100390.1"/>
</dbReference>
<keyword evidence="5" id="KW-1185">Reference proteome</keyword>
<dbReference type="InterPro" id="IPR045595">
    <property type="entry name" value="SufBD_N"/>
</dbReference>
<evidence type="ECO:0000313" key="4">
    <source>
        <dbReference type="EMBL" id="UZE95450.1"/>
    </source>
</evidence>
<reference evidence="4" key="1">
    <citation type="submission" date="2022-06" db="EMBL/GenBank/DDBJ databases">
        <title>Alkalimarinus sp. nov., isolated from gut of a Alitta virens.</title>
        <authorList>
            <person name="Yang A.I."/>
            <person name="Shin N.-R."/>
        </authorList>
    </citation>
    <scope>NUCLEOTIDE SEQUENCE</scope>
    <source>
        <strain evidence="4">A2M4</strain>
    </source>
</reference>
<sequence>MSAILNFPNAFVDASKAFNHDEARISPPWMVAFRESQQSQLEQCVLPTRKTEDWRYSSRHLKMSDAIAKPLASSSDAALNNAFIDLDGYLIVFVNGQFVANRSRLPQNAELTIKPFAELSSEEAEQVVSSAMPAAESASPTPPALFPFATINAAYLSDGIYISVPKNVKVNKPIQVHFHAEGEGTSSARVFLVAEQGAEATLIEEFSGSTQTELLTTSVTELQLKEQSELRYIRLNTEQDKISHVGITNVIQHRNSRFKSYCIGLGGSLRRHDLKVKLIEPGAECSLDGVCVTLEKQHYDNHTEIEHVSPHCQSDESYRCIAGDESHIVFNGRIMIHRDAQKTLGAMSNKNLLLSSKAEIDTKPELEIYADDVKCAHGTTIGQLDEEELYYLVTRGISPDDAATMLTLGFVNELVQKIPNEIIREKVEKRLESLIQSAFTEV</sequence>
<evidence type="ECO:0000256" key="1">
    <source>
        <dbReference type="ARBA" id="ARBA00043967"/>
    </source>
</evidence>
<gene>
    <name evidence="4" type="primary">sufD</name>
    <name evidence="4" type="ORF">NKI27_15450</name>
</gene>
<dbReference type="InterPro" id="IPR037284">
    <property type="entry name" value="SUF_FeS_clus_asmbl_SufBD_sf"/>
</dbReference>
<accession>A0ABY6N029</accession>
<comment type="similarity">
    <text evidence="1">Belongs to the iron-sulfur cluster assembly SufBD family.</text>
</comment>
<organism evidence="4 5">
    <name type="scientific">Alkalimarinus alittae</name>
    <dbReference type="NCBI Taxonomy" id="2961619"/>
    <lineage>
        <taxon>Bacteria</taxon>
        <taxon>Pseudomonadati</taxon>
        <taxon>Pseudomonadota</taxon>
        <taxon>Gammaproteobacteria</taxon>
        <taxon>Alteromonadales</taxon>
        <taxon>Alteromonadaceae</taxon>
        <taxon>Alkalimarinus</taxon>
    </lineage>
</organism>
<dbReference type="SUPFAM" id="SSF101960">
    <property type="entry name" value="Stabilizer of iron transporter SufD"/>
    <property type="match status" value="1"/>
</dbReference>
<dbReference type="InterPro" id="IPR011542">
    <property type="entry name" value="SUF_FeS_clus_asmbl_SufD"/>
</dbReference>